<comment type="pathway">
    <text evidence="2">Lipid metabolism; sphingolipid metabolism.</text>
</comment>
<dbReference type="CDD" id="cd02520">
    <property type="entry name" value="Glucosylceramide_synthase"/>
    <property type="match status" value="1"/>
</dbReference>
<keyword evidence="13 16" id="KW-0472">Membrane</keyword>
<evidence type="ECO:0000313" key="18">
    <source>
        <dbReference type="Proteomes" id="UP000008068"/>
    </source>
</evidence>
<dbReference type="EMBL" id="GL379837">
    <property type="protein sequence ID" value="EGT52555.1"/>
    <property type="molecule type" value="Genomic_DNA"/>
</dbReference>
<dbReference type="EC" id="2.4.1.80" evidence="5"/>
<dbReference type="SUPFAM" id="SSF53448">
    <property type="entry name" value="Nucleotide-diphospho-sugar transferases"/>
    <property type="match status" value="1"/>
</dbReference>
<dbReference type="GO" id="GO:1904508">
    <property type="term" value="P:regulation of protein localization to basolateral plasma membrane"/>
    <property type="evidence" value="ECO:0007669"/>
    <property type="project" value="UniProtKB-ARBA"/>
</dbReference>
<evidence type="ECO:0000256" key="1">
    <source>
        <dbReference type="ARBA" id="ARBA00004141"/>
    </source>
</evidence>
<evidence type="ECO:0000256" key="6">
    <source>
        <dbReference type="ARBA" id="ARBA00022516"/>
    </source>
</evidence>
<keyword evidence="12" id="KW-0443">Lipid metabolism</keyword>
<keyword evidence="9 16" id="KW-0812">Transmembrane</keyword>
<evidence type="ECO:0000256" key="14">
    <source>
        <dbReference type="ARBA" id="ARBA00052646"/>
    </source>
</evidence>
<dbReference type="AlphaFoldDB" id="G0N4C2"/>
<keyword evidence="7" id="KW-0328">Glycosyltransferase</keyword>
<dbReference type="GO" id="GO:0002119">
    <property type="term" value="P:nematode larval development"/>
    <property type="evidence" value="ECO:0007669"/>
    <property type="project" value="UniProtKB-ARBA"/>
</dbReference>
<protein>
    <recommendedName>
        <fullName evidence="5">ceramide glucosyltransferase</fullName>
        <ecNumber evidence="5">2.4.1.80</ecNumber>
    </recommendedName>
</protein>
<comment type="catalytic activity">
    <reaction evidence="14">
        <text>an N-acylsphing-4-enine + UDP-alpha-D-glucose = a beta-D-glucosyl-(1&lt;-&gt;1')-N-acylsphing-4-enine + UDP + H(+)</text>
        <dbReference type="Rhea" id="RHEA:12088"/>
        <dbReference type="ChEBI" id="CHEBI:15378"/>
        <dbReference type="ChEBI" id="CHEBI:22801"/>
        <dbReference type="ChEBI" id="CHEBI:52639"/>
        <dbReference type="ChEBI" id="CHEBI:58223"/>
        <dbReference type="ChEBI" id="CHEBI:58885"/>
        <dbReference type="EC" id="2.4.1.80"/>
    </reaction>
    <physiologicalReaction direction="left-to-right" evidence="14">
        <dbReference type="Rhea" id="RHEA:12089"/>
    </physiologicalReaction>
</comment>
<dbReference type="GO" id="GO:0008120">
    <property type="term" value="F:ceramide glucosyltransferase activity"/>
    <property type="evidence" value="ECO:0007669"/>
    <property type="project" value="UniProtKB-EC"/>
</dbReference>
<reference evidence="18" key="1">
    <citation type="submission" date="2011-07" db="EMBL/GenBank/DDBJ databases">
        <authorList>
            <consortium name="Caenorhabditis brenneri Sequencing and Analysis Consortium"/>
            <person name="Wilson R.K."/>
        </authorList>
    </citation>
    <scope>NUCLEOTIDE SEQUENCE [LARGE SCALE GENOMIC DNA]</scope>
    <source>
        <strain evidence="18">PB2801</strain>
    </source>
</reference>
<feature type="transmembrane region" description="Helical" evidence="16">
    <location>
        <begin position="59"/>
        <end position="80"/>
    </location>
</feature>
<evidence type="ECO:0000256" key="9">
    <source>
        <dbReference type="ARBA" id="ARBA00022692"/>
    </source>
</evidence>
<dbReference type="PANTHER" id="PTHR12726:SF0">
    <property type="entry name" value="CERAMIDE GLUCOSYLTRANSFERASE"/>
    <property type="match status" value="1"/>
</dbReference>
<organism evidence="18">
    <name type="scientific">Caenorhabditis brenneri</name>
    <name type="common">Nematode worm</name>
    <dbReference type="NCBI Taxonomy" id="135651"/>
    <lineage>
        <taxon>Eukaryota</taxon>
        <taxon>Metazoa</taxon>
        <taxon>Ecdysozoa</taxon>
        <taxon>Nematoda</taxon>
        <taxon>Chromadorea</taxon>
        <taxon>Rhabditida</taxon>
        <taxon>Rhabditina</taxon>
        <taxon>Rhabditomorpha</taxon>
        <taxon>Rhabditoidea</taxon>
        <taxon>Rhabditidae</taxon>
        <taxon>Peloderinae</taxon>
        <taxon>Caenorhabditis</taxon>
    </lineage>
</organism>
<dbReference type="PANTHER" id="PTHR12726">
    <property type="entry name" value="CERAMIDE GLUCOSYLTRANSFERASE"/>
    <property type="match status" value="1"/>
</dbReference>
<dbReference type="FunFam" id="3.90.550.10:FF:000207">
    <property type="entry name" value="Ceramide glucosyltransferase 1"/>
    <property type="match status" value="1"/>
</dbReference>
<evidence type="ECO:0000256" key="16">
    <source>
        <dbReference type="SAM" id="Phobius"/>
    </source>
</evidence>
<comment type="subcellular location">
    <subcellularLocation>
        <location evidence="1">Membrane</location>
        <topology evidence="1">Multi-pass membrane protein</topology>
    </subcellularLocation>
</comment>
<dbReference type="InParanoid" id="G0N4C2"/>
<comment type="similarity">
    <text evidence="4">Belongs to the glycosyltransferase 2 family.</text>
</comment>
<keyword evidence="8" id="KW-0808">Transferase</keyword>
<keyword evidence="18" id="KW-1185">Reference proteome</keyword>
<gene>
    <name evidence="17" type="ORF">CAEBREN_18826</name>
</gene>
<evidence type="ECO:0000256" key="12">
    <source>
        <dbReference type="ARBA" id="ARBA00023098"/>
    </source>
</evidence>
<keyword evidence="6" id="KW-0444">Lipid biosynthesis</keyword>
<evidence type="ECO:0000256" key="11">
    <source>
        <dbReference type="ARBA" id="ARBA00022989"/>
    </source>
</evidence>
<dbReference type="InterPro" id="IPR025993">
    <property type="entry name" value="Ceramide_glucosylTrfase"/>
</dbReference>
<dbReference type="GO" id="GO:0016020">
    <property type="term" value="C:membrane"/>
    <property type="evidence" value="ECO:0007669"/>
    <property type="project" value="UniProtKB-SubCell"/>
</dbReference>
<keyword evidence="10" id="KW-0746">Sphingolipid metabolism</keyword>
<proteinExistence type="inferred from homology"/>
<evidence type="ECO:0000256" key="2">
    <source>
        <dbReference type="ARBA" id="ARBA00004760"/>
    </source>
</evidence>
<evidence type="ECO:0000256" key="7">
    <source>
        <dbReference type="ARBA" id="ARBA00022676"/>
    </source>
</evidence>
<dbReference type="UniPathway" id="UPA00222"/>
<dbReference type="InterPro" id="IPR029044">
    <property type="entry name" value="Nucleotide-diphossugar_trans"/>
</dbReference>
<evidence type="ECO:0000256" key="5">
    <source>
        <dbReference type="ARBA" id="ARBA00012699"/>
    </source>
</evidence>
<accession>G0N4C2</accession>
<dbReference type="FunCoup" id="G0N4C2">
    <property type="interactions" value="1356"/>
</dbReference>
<dbReference type="Gene3D" id="3.90.550.10">
    <property type="entry name" value="Spore Coat Polysaccharide Biosynthesis Protein SpsA, Chain A"/>
    <property type="match status" value="1"/>
</dbReference>
<evidence type="ECO:0000256" key="3">
    <source>
        <dbReference type="ARBA" id="ARBA00004991"/>
    </source>
</evidence>
<dbReference type="Proteomes" id="UP000008068">
    <property type="component" value="Unassembled WGS sequence"/>
</dbReference>
<sequence>MEPTITELEVEIIPEISENPSIVQNASHSYYYPFVSHSIPYFLDAAKRMVTDLDISTCAAIVGIIFVPALYFLHLVALFYGKYRGHHPRQYDSSHPGVSIIKPIIGIDDNLYTNLETFFTTDYHKFELLFCFNTQDDPAVKLVESLIKKYPDVDTKMFFGGERVGLNPKINNMMPAYRIAKYPLIMISDSAIYMRSDAISDMVHTMMSNEKMALVTQTPFCKDRKGFAAAFEQIYFGTSHARIYLAGNCLQFNCPTGMSSMMKKDALEECGGFAGFSGYLAEDFFFGKKLAARGYKSGISTHPALQNSASVTMRSFTNRICRWVKLRMAMMPQIILVEPLQDCFPSGLIISFSLNYLFNVDILTTMIIHTAFWITSDYMVMYRMQNRKMTLSPIRFLLLWLLRELSAPLVFIKAALEPSVRWRDNVFHLGLGVAE</sequence>
<dbReference type="OrthoDB" id="1483400at2759"/>
<evidence type="ECO:0000256" key="10">
    <source>
        <dbReference type="ARBA" id="ARBA00022919"/>
    </source>
</evidence>
<evidence type="ECO:0000313" key="17">
    <source>
        <dbReference type="EMBL" id="EGT52555.1"/>
    </source>
</evidence>
<feature type="transmembrane region" description="Helical" evidence="16">
    <location>
        <begin position="356"/>
        <end position="375"/>
    </location>
</feature>
<dbReference type="GO" id="GO:0006679">
    <property type="term" value="P:glucosylceramide biosynthetic process"/>
    <property type="evidence" value="ECO:0007669"/>
    <property type="project" value="TreeGrafter"/>
</dbReference>
<comment type="pathway">
    <text evidence="3">Sphingolipid metabolism.</text>
</comment>
<evidence type="ECO:0000256" key="15">
    <source>
        <dbReference type="ARBA" id="ARBA00053005"/>
    </source>
</evidence>
<comment type="catalytic activity">
    <reaction evidence="15">
        <text>an N-acyl-15-methylhexadecasphing-4-enine + UDP-alpha-D-glucose = an N-acyl-1-beta-D-glucosyl-15-methylhexadecasphing-4-enine + UDP + H(+)</text>
        <dbReference type="Rhea" id="RHEA:34611"/>
        <dbReference type="ChEBI" id="CHEBI:15378"/>
        <dbReference type="ChEBI" id="CHEBI:58223"/>
        <dbReference type="ChEBI" id="CHEBI:58885"/>
        <dbReference type="ChEBI" id="CHEBI:70815"/>
        <dbReference type="ChEBI" id="CHEBI:70846"/>
    </reaction>
    <physiologicalReaction direction="left-to-right" evidence="15">
        <dbReference type="Rhea" id="RHEA:34612"/>
    </physiologicalReaction>
</comment>
<name>G0N4C2_CAEBE</name>
<dbReference type="HOGENOM" id="CLU_030898_0_0_1"/>
<dbReference type="Pfam" id="PF13506">
    <property type="entry name" value="Glyco_transf_21"/>
    <property type="match status" value="1"/>
</dbReference>
<dbReference type="STRING" id="135651.G0N4C2"/>
<keyword evidence="11 16" id="KW-1133">Transmembrane helix</keyword>
<evidence type="ECO:0000256" key="8">
    <source>
        <dbReference type="ARBA" id="ARBA00022679"/>
    </source>
</evidence>
<evidence type="ECO:0000256" key="13">
    <source>
        <dbReference type="ARBA" id="ARBA00023136"/>
    </source>
</evidence>
<dbReference type="eggNOG" id="KOG2547">
    <property type="taxonomic scope" value="Eukaryota"/>
</dbReference>
<evidence type="ECO:0000256" key="4">
    <source>
        <dbReference type="ARBA" id="ARBA00006739"/>
    </source>
</evidence>